<dbReference type="InterPro" id="IPR001750">
    <property type="entry name" value="ND/Mrp_TM"/>
</dbReference>
<evidence type="ECO:0000256" key="2">
    <source>
        <dbReference type="ARBA" id="ARBA00022692"/>
    </source>
</evidence>
<feature type="transmembrane region" description="Helical" evidence="5">
    <location>
        <begin position="82"/>
        <end position="106"/>
    </location>
</feature>
<feature type="transmembrane region" description="Helical" evidence="5">
    <location>
        <begin position="45"/>
        <end position="62"/>
    </location>
</feature>
<comment type="subcellular location">
    <subcellularLocation>
        <location evidence="1">Membrane</location>
        <topology evidence="1">Multi-pass membrane protein</topology>
    </subcellularLocation>
</comment>
<evidence type="ECO:0000256" key="4">
    <source>
        <dbReference type="ARBA" id="ARBA00023136"/>
    </source>
</evidence>
<feature type="transmembrane region" description="Helical" evidence="5">
    <location>
        <begin position="12"/>
        <end position="33"/>
    </location>
</feature>
<dbReference type="GeneID" id="65341458"/>
<feature type="transmembrane region" description="Helical" evidence="5">
    <location>
        <begin position="491"/>
        <end position="514"/>
    </location>
</feature>
<dbReference type="HAMAP" id="MF_00445">
    <property type="entry name" value="NDH1_NuoN_1"/>
    <property type="match status" value="1"/>
</dbReference>
<reference evidence="7" key="1">
    <citation type="journal article" date="2021" name="J. Appl. Phycol.">
        <title>Mitochondrial genome of the harmful algal bloom species Odontella regia (Mediophyceae, Bacillariophyta).</title>
        <authorList>
            <person name="Wang Y."/>
            <person name="Chen Y."/>
            <person name="Wang J."/>
            <person name="Liu F."/>
            <person name="Chen N."/>
        </authorList>
    </citation>
    <scope>NUCLEOTIDE SEQUENCE</scope>
</reference>
<dbReference type="GO" id="GO:0016020">
    <property type="term" value="C:membrane"/>
    <property type="evidence" value="ECO:0007669"/>
    <property type="project" value="UniProtKB-SubCell"/>
</dbReference>
<dbReference type="RefSeq" id="YP_010131921.1">
    <property type="nucleotide sequence ID" value="NC_056371.1"/>
</dbReference>
<proteinExistence type="inferred from homology"/>
<feature type="transmembrane region" description="Helical" evidence="5">
    <location>
        <begin position="168"/>
        <end position="189"/>
    </location>
</feature>
<feature type="transmembrane region" description="Helical" evidence="5">
    <location>
        <begin position="406"/>
        <end position="430"/>
    </location>
</feature>
<evidence type="ECO:0000259" key="6">
    <source>
        <dbReference type="Pfam" id="PF00361"/>
    </source>
</evidence>
<sequence>MTIHTILVKEVSVFAELFLGIALIYVVLYGTFLTTSRVFPIIQSSVFHLCLLILSFSCLLLLNDKVTILKLSSFNNTVLNDYVSSSSKIIIGTCGIICLSLCQYYVKLQKVNSFEYGLLFLFSLLGFFLLCSANDIITAYLAIELQSISFYVLAAFKKDSTFSIDAGLKYFILGAFASSIFLLGASIIYGCTGTLNFLDLNDLFFWILPENSALLFSNNSLSTQLPFEFLKTVNVETTQVIYEQVLEVNENYNYFNPVLTQDLLFYLLSNNYISLTSSLYSSFETSLLKFAILFLIISIFFKLALAPFHLWAPDVYEGSLTSSTVFFAIMPKLGLFILLIRIVYSAFFSFLEDLRHFIVFIAVISILIGSIAGLEQRKLKNLLAYSSISHMGYALLSFSTGTFEGLQLVFCYLIIYMYSGLGLWGIIVSMRLQRHYTQKQNTDITDFMLLGKSNKTIAFFFMVIIFSIAGIPPMIGFLVKLSVFLVSIEAFIYYAAFIAIIISVISAFYYIRLIKLIYFEKGKSGQLYHPLKSELTVFIVLVFYFLIFLFLNPNLLFLITHKFGLILLS</sequence>
<evidence type="ECO:0000256" key="1">
    <source>
        <dbReference type="ARBA" id="ARBA00004141"/>
    </source>
</evidence>
<keyword evidence="7" id="KW-0496">Mitochondrion</keyword>
<keyword evidence="4 5" id="KW-0472">Membrane</keyword>
<evidence type="ECO:0000313" key="7">
    <source>
        <dbReference type="EMBL" id="QQD79300.1"/>
    </source>
</evidence>
<dbReference type="GO" id="GO:0008137">
    <property type="term" value="F:NADH dehydrogenase (ubiquinone) activity"/>
    <property type="evidence" value="ECO:0007669"/>
    <property type="project" value="InterPro"/>
</dbReference>
<gene>
    <name evidence="7" type="primary">nad2</name>
</gene>
<name>A0A7T4WR22_9STRA</name>
<feature type="domain" description="NADH:quinone oxidoreductase/Mrp antiporter transmembrane" evidence="6">
    <location>
        <begin position="280"/>
        <end position="506"/>
    </location>
</feature>
<evidence type="ECO:0000256" key="5">
    <source>
        <dbReference type="SAM" id="Phobius"/>
    </source>
</evidence>
<feature type="transmembrane region" description="Helical" evidence="5">
    <location>
        <begin position="356"/>
        <end position="374"/>
    </location>
</feature>
<dbReference type="InterPro" id="IPR010096">
    <property type="entry name" value="NADH-Q_OxRdtase_suN/2"/>
</dbReference>
<dbReference type="Pfam" id="PF00361">
    <property type="entry name" value="Proton_antipo_M"/>
    <property type="match status" value="2"/>
</dbReference>
<organism evidence="7">
    <name type="scientific">Trieres regia</name>
    <dbReference type="NCBI Taxonomy" id="1335017"/>
    <lineage>
        <taxon>Eukaryota</taxon>
        <taxon>Sar</taxon>
        <taxon>Stramenopiles</taxon>
        <taxon>Ochrophyta</taxon>
        <taxon>Bacillariophyta</taxon>
        <taxon>Mediophyceae</taxon>
        <taxon>Biddulphiophycidae</taxon>
        <taxon>Eupodiscales</taxon>
        <taxon>Parodontellaceae</taxon>
        <taxon>Trieres</taxon>
    </lineage>
</organism>
<feature type="transmembrane region" description="Helical" evidence="5">
    <location>
        <begin position="324"/>
        <end position="344"/>
    </location>
</feature>
<evidence type="ECO:0000256" key="3">
    <source>
        <dbReference type="ARBA" id="ARBA00022989"/>
    </source>
</evidence>
<keyword evidence="3 5" id="KW-1133">Transmembrane helix</keyword>
<protein>
    <submittedName>
        <fullName evidence="7">NADH dehydrogenase subunit 2</fullName>
    </submittedName>
</protein>
<feature type="transmembrane region" description="Helical" evidence="5">
    <location>
        <begin position="113"/>
        <end position="130"/>
    </location>
</feature>
<feature type="transmembrane region" description="Helical" evidence="5">
    <location>
        <begin position="136"/>
        <end position="156"/>
    </location>
</feature>
<dbReference type="EMBL" id="MW018491">
    <property type="protein sequence ID" value="QQD79300.1"/>
    <property type="molecule type" value="Genomic_DNA"/>
</dbReference>
<feature type="transmembrane region" description="Helical" evidence="5">
    <location>
        <begin position="535"/>
        <end position="559"/>
    </location>
</feature>
<geneLocation type="mitochondrion" evidence="7"/>
<feature type="domain" description="NADH:quinone oxidoreductase/Mrp antiporter transmembrane" evidence="6">
    <location>
        <begin position="133"/>
        <end position="204"/>
    </location>
</feature>
<dbReference type="GO" id="GO:0042773">
    <property type="term" value="P:ATP synthesis coupled electron transport"/>
    <property type="evidence" value="ECO:0007669"/>
    <property type="project" value="InterPro"/>
</dbReference>
<feature type="transmembrane region" description="Helical" evidence="5">
    <location>
        <begin position="457"/>
        <end position="479"/>
    </location>
</feature>
<feature type="transmembrane region" description="Helical" evidence="5">
    <location>
        <begin position="290"/>
        <end position="312"/>
    </location>
</feature>
<keyword evidence="2 5" id="KW-0812">Transmembrane</keyword>
<dbReference type="PANTHER" id="PTHR22773">
    <property type="entry name" value="NADH DEHYDROGENASE"/>
    <property type="match status" value="1"/>
</dbReference>
<dbReference type="AlphaFoldDB" id="A0A7T4WR22"/>
<accession>A0A7T4WR22</accession>